<dbReference type="InterPro" id="IPR013087">
    <property type="entry name" value="Znf_C2H2_type"/>
</dbReference>
<dbReference type="PANTHER" id="PTHR23225">
    <property type="entry name" value="ZINC FINGER PROTEIN"/>
    <property type="match status" value="1"/>
</dbReference>
<protein>
    <recommendedName>
        <fullName evidence="7">Transcription factor grauzone</fullName>
    </recommendedName>
</protein>
<dbReference type="GO" id="GO:0005634">
    <property type="term" value="C:nucleus"/>
    <property type="evidence" value="ECO:0007669"/>
    <property type="project" value="InterPro"/>
</dbReference>
<dbReference type="InterPro" id="IPR039970">
    <property type="entry name" value="TF_Grauzone"/>
</dbReference>
<dbReference type="SUPFAM" id="SSF57716">
    <property type="entry name" value="Glucocorticoid receptor-like (DNA-binding domain)"/>
    <property type="match status" value="1"/>
</dbReference>
<sequence>MDEICRLCLNGLPKGRTRTSITDAQLQKEFQHVFCFDIVYEEHMPLYVCNKCRGTVSCMHSYCQKVLLNQQQLLNETKETLLQPKEEVNNDAVCDTILFEVEVLSATNDTHGQKEFEDSIGLTTEKDEENTMVDSSDEGVLVNKDNPQDEKQLASNKDKSSISGKTKKSRSKQHDYEKIIQDFFKLECEICSASLESFGSVQEHYRDKHNTMGYVRCCDKQYFIRSYLVDHIGAHLGSIRCEICQKSYKTKRYLQQHMIESHSSADDKPFKCTQCHMTYSKEHLLRAHKQMHVKQQCKICQKVLSNHNSLKVHITQVHSGNGNQICDTCGKMFRTKAGMERHIKLHHQPQLVHWEQCGQCEKWFDCKENLKKHIRLIHDQRGVFPCDQCTHKSITRRALSHHKNRLHKQKQIFECDHCGKKLNSKFGLREHLATHSTIPLYSCDFCETTFNSNANKYKHYKNKHFKEWEDLKQQKLMEKISTGIVRT</sequence>
<dbReference type="GO" id="GO:0008270">
    <property type="term" value="F:zinc ion binding"/>
    <property type="evidence" value="ECO:0007669"/>
    <property type="project" value="UniProtKB-UniRule"/>
</dbReference>
<organism evidence="6">
    <name type="scientific">Anopheles funestus</name>
    <name type="common">African malaria mosquito</name>
    <dbReference type="NCBI Taxonomy" id="62324"/>
    <lineage>
        <taxon>Eukaryota</taxon>
        <taxon>Metazoa</taxon>
        <taxon>Ecdysozoa</taxon>
        <taxon>Arthropoda</taxon>
        <taxon>Hexapoda</taxon>
        <taxon>Insecta</taxon>
        <taxon>Pterygota</taxon>
        <taxon>Neoptera</taxon>
        <taxon>Endopterygota</taxon>
        <taxon>Diptera</taxon>
        <taxon>Nematocera</taxon>
        <taxon>Culicoidea</taxon>
        <taxon>Culicidae</taxon>
        <taxon>Anophelinae</taxon>
        <taxon>Anopheles</taxon>
    </lineage>
</organism>
<dbReference type="VEuPathDB" id="VectorBase:AFUN2_000777"/>
<proteinExistence type="predicted"/>
<feature type="domain" description="ZAD" evidence="5">
    <location>
        <begin position="3"/>
        <end position="76"/>
    </location>
</feature>
<dbReference type="Gene3D" id="3.30.160.60">
    <property type="entry name" value="Classic Zinc Finger"/>
    <property type="match status" value="4"/>
</dbReference>
<evidence type="ECO:0008006" key="7">
    <source>
        <dbReference type="Google" id="ProtNLM"/>
    </source>
</evidence>
<dbReference type="PROSITE" id="PS51915">
    <property type="entry name" value="ZAD"/>
    <property type="match status" value="1"/>
</dbReference>
<feature type="binding site" evidence="2">
    <location>
        <position position="5"/>
    </location>
    <ligand>
        <name>Zn(2+)</name>
        <dbReference type="ChEBI" id="CHEBI:29105"/>
    </ligand>
</feature>
<dbReference type="Pfam" id="PF00096">
    <property type="entry name" value="zf-C2H2"/>
    <property type="match status" value="3"/>
</dbReference>
<keyword evidence="2" id="KW-0862">Zinc</keyword>
<feature type="domain" description="C2H2-type" evidence="4">
    <location>
        <begin position="270"/>
        <end position="297"/>
    </location>
</feature>
<feature type="domain" description="C2H2-type" evidence="4">
    <location>
        <begin position="441"/>
        <end position="469"/>
    </location>
</feature>
<evidence type="ECO:0000256" key="1">
    <source>
        <dbReference type="PROSITE-ProRule" id="PRU00042"/>
    </source>
</evidence>
<name>A0A182RZI2_ANOFN</name>
<feature type="domain" description="C2H2-type" evidence="4">
    <location>
        <begin position="413"/>
        <end position="436"/>
    </location>
</feature>
<feature type="domain" description="C2H2-type" evidence="4">
    <location>
        <begin position="324"/>
        <end position="351"/>
    </location>
</feature>
<accession>A0A182RZI2</accession>
<evidence type="ECO:0000259" key="5">
    <source>
        <dbReference type="PROSITE" id="PS51915"/>
    </source>
</evidence>
<dbReference type="SMART" id="SM00355">
    <property type="entry name" value="ZnF_C2H2"/>
    <property type="match status" value="9"/>
</dbReference>
<dbReference type="PANTHER" id="PTHR23225:SF2">
    <property type="entry name" value="AT09679P-RELATED"/>
    <property type="match status" value="1"/>
</dbReference>
<dbReference type="Gene3D" id="3.40.1800.20">
    <property type="match status" value="1"/>
</dbReference>
<feature type="binding site" evidence="2">
    <location>
        <position position="49"/>
    </location>
    <ligand>
        <name>Zn(2+)</name>
        <dbReference type="ChEBI" id="CHEBI:29105"/>
    </ligand>
</feature>
<dbReference type="SUPFAM" id="SSF57667">
    <property type="entry name" value="beta-beta-alpha zinc fingers"/>
    <property type="match status" value="4"/>
</dbReference>
<feature type="compositionally biased region" description="Basic and acidic residues" evidence="3">
    <location>
        <begin position="146"/>
        <end position="160"/>
    </location>
</feature>
<evidence type="ECO:0000313" key="6">
    <source>
        <dbReference type="EnsemblMetazoa" id="AFUN011713-PA"/>
    </source>
</evidence>
<reference evidence="6" key="1">
    <citation type="submission" date="2020-05" db="UniProtKB">
        <authorList>
            <consortium name="EnsemblMetazoa"/>
        </authorList>
    </citation>
    <scope>IDENTIFICATION</scope>
    <source>
        <strain evidence="6">FUMOZ</strain>
    </source>
</reference>
<dbReference type="EnsemblMetazoa" id="AFUN011713-RA">
    <property type="protein sequence ID" value="AFUN011713-PA"/>
    <property type="gene ID" value="AFUN011713"/>
</dbReference>
<dbReference type="STRING" id="62324.A0A182RZI2"/>
<evidence type="ECO:0000259" key="4">
    <source>
        <dbReference type="PROSITE" id="PS50157"/>
    </source>
</evidence>
<feature type="region of interest" description="Disordered" evidence="3">
    <location>
        <begin position="124"/>
        <end position="173"/>
    </location>
</feature>
<dbReference type="PROSITE" id="PS50157">
    <property type="entry name" value="ZINC_FINGER_C2H2_2"/>
    <property type="match status" value="7"/>
</dbReference>
<dbReference type="AlphaFoldDB" id="A0A182RZI2"/>
<dbReference type="VEuPathDB" id="VectorBase:AFUN011713"/>
<feature type="domain" description="C2H2-type" evidence="4">
    <location>
        <begin position="355"/>
        <end position="378"/>
    </location>
</feature>
<evidence type="ECO:0000256" key="2">
    <source>
        <dbReference type="PROSITE-ProRule" id="PRU01263"/>
    </source>
</evidence>
<dbReference type="PROSITE" id="PS00028">
    <property type="entry name" value="ZINC_FINGER_C2H2_1"/>
    <property type="match status" value="8"/>
</dbReference>
<evidence type="ECO:0000256" key="3">
    <source>
        <dbReference type="SAM" id="MobiDB-lite"/>
    </source>
</evidence>
<feature type="compositionally biased region" description="Acidic residues" evidence="3">
    <location>
        <begin position="126"/>
        <end position="137"/>
    </location>
</feature>
<keyword evidence="2" id="KW-0479">Metal-binding</keyword>
<dbReference type="InterPro" id="IPR036236">
    <property type="entry name" value="Znf_C2H2_sf"/>
</dbReference>
<feature type="binding site" evidence="2">
    <location>
        <position position="52"/>
    </location>
    <ligand>
        <name>Zn(2+)</name>
        <dbReference type="ChEBI" id="CHEBI:29105"/>
    </ligand>
</feature>
<dbReference type="InterPro" id="IPR012934">
    <property type="entry name" value="Znf_AD"/>
</dbReference>
<dbReference type="SMART" id="SM00868">
    <property type="entry name" value="zf-AD"/>
    <property type="match status" value="1"/>
</dbReference>
<keyword evidence="1" id="KW-0863">Zinc-finger</keyword>
<feature type="binding site" evidence="2">
    <location>
        <position position="8"/>
    </location>
    <ligand>
        <name>Zn(2+)</name>
        <dbReference type="ChEBI" id="CHEBI:29105"/>
    </ligand>
</feature>
<feature type="domain" description="C2H2-type" evidence="4">
    <location>
        <begin position="295"/>
        <end position="323"/>
    </location>
</feature>
<dbReference type="GO" id="GO:0003700">
    <property type="term" value="F:DNA-binding transcription factor activity"/>
    <property type="evidence" value="ECO:0007669"/>
    <property type="project" value="InterPro"/>
</dbReference>
<feature type="domain" description="C2H2-type" evidence="4">
    <location>
        <begin position="239"/>
        <end position="267"/>
    </location>
</feature>